<comment type="similarity">
    <text evidence="1">Belongs to the virb1 family.</text>
</comment>
<keyword evidence="2" id="KW-0732">Signal</keyword>
<evidence type="ECO:0000313" key="5">
    <source>
        <dbReference type="Proteomes" id="UP000706333"/>
    </source>
</evidence>
<dbReference type="Gene3D" id="1.10.530.10">
    <property type="match status" value="1"/>
</dbReference>
<sequence length="203" mass="21446">MGRRAVAGVALAVLALVAGCSDLGEGASRAATPTVPVMQWDHRPEARDWTLSTMGAIGTHARPLIETPLSDIETFCPGYGTATETQRKAFWVGLLSGLARFESTWNPRAAGAGGRYRGLLQIFPQTARYRGCDIDAPGDLYDGATNLSCAVRIAAAAVERDGVVAGGPGNWGGVAADWPPLRDASKRAQIASFTRAQSYCQPR</sequence>
<accession>A0A934TID7</accession>
<feature type="chain" id="PRO_5036851335" description="Transglycosylase SLT domain-containing protein" evidence="2">
    <location>
        <begin position="21"/>
        <end position="203"/>
    </location>
</feature>
<dbReference type="PROSITE" id="PS51257">
    <property type="entry name" value="PROKAR_LIPOPROTEIN"/>
    <property type="match status" value="1"/>
</dbReference>
<name>A0A934TID7_9RHOB</name>
<dbReference type="SUPFAM" id="SSF53955">
    <property type="entry name" value="Lysozyme-like"/>
    <property type="match status" value="1"/>
</dbReference>
<evidence type="ECO:0000256" key="2">
    <source>
        <dbReference type="SAM" id="SignalP"/>
    </source>
</evidence>
<gene>
    <name evidence="4" type="ORF">CCR87_03235</name>
</gene>
<evidence type="ECO:0000313" key="4">
    <source>
        <dbReference type="EMBL" id="MBK5926377.1"/>
    </source>
</evidence>
<reference evidence="4" key="2">
    <citation type="journal article" date="2020" name="Microorganisms">
        <title>Osmotic Adaptation and Compatible Solute Biosynthesis of Phototrophic Bacteria as Revealed from Genome Analyses.</title>
        <authorList>
            <person name="Imhoff J.F."/>
            <person name="Rahn T."/>
            <person name="Kunzel S."/>
            <person name="Keller A."/>
            <person name="Neulinger S.C."/>
        </authorList>
    </citation>
    <scope>NUCLEOTIDE SEQUENCE</scope>
    <source>
        <strain evidence="4">LMG 28126</strain>
    </source>
</reference>
<dbReference type="AlphaFoldDB" id="A0A934TID7"/>
<feature type="signal peptide" evidence="2">
    <location>
        <begin position="1"/>
        <end position="20"/>
    </location>
</feature>
<keyword evidence="5" id="KW-1185">Reference proteome</keyword>
<dbReference type="Proteomes" id="UP000706333">
    <property type="component" value="Unassembled WGS sequence"/>
</dbReference>
<protein>
    <recommendedName>
        <fullName evidence="3">Transglycosylase SLT domain-containing protein</fullName>
    </recommendedName>
</protein>
<evidence type="ECO:0000256" key="1">
    <source>
        <dbReference type="ARBA" id="ARBA00009387"/>
    </source>
</evidence>
<evidence type="ECO:0000259" key="3">
    <source>
        <dbReference type="Pfam" id="PF01464"/>
    </source>
</evidence>
<dbReference type="InterPro" id="IPR008258">
    <property type="entry name" value="Transglycosylase_SLT_dom_1"/>
</dbReference>
<proteinExistence type="inferred from homology"/>
<reference evidence="4" key="1">
    <citation type="submission" date="2017-05" db="EMBL/GenBank/DDBJ databases">
        <authorList>
            <person name="Imhoff J.F."/>
            <person name="Rahn T."/>
            <person name="Kuenzel S."/>
            <person name="Neulinger S.C."/>
        </authorList>
    </citation>
    <scope>NUCLEOTIDE SEQUENCE</scope>
    <source>
        <strain evidence="4">LMG 28126</strain>
    </source>
</reference>
<organism evidence="4 5">
    <name type="scientific">Rhodobaculum claviforme</name>
    <dbReference type="NCBI Taxonomy" id="1549854"/>
    <lineage>
        <taxon>Bacteria</taxon>
        <taxon>Pseudomonadati</taxon>
        <taxon>Pseudomonadota</taxon>
        <taxon>Alphaproteobacteria</taxon>
        <taxon>Rhodobacterales</taxon>
        <taxon>Paracoccaceae</taxon>
        <taxon>Rhodobaculum</taxon>
    </lineage>
</organism>
<dbReference type="Pfam" id="PF01464">
    <property type="entry name" value="SLT"/>
    <property type="match status" value="1"/>
</dbReference>
<dbReference type="InterPro" id="IPR023346">
    <property type="entry name" value="Lysozyme-like_dom_sf"/>
</dbReference>
<comment type="caution">
    <text evidence="4">The sequence shown here is derived from an EMBL/GenBank/DDBJ whole genome shotgun (WGS) entry which is preliminary data.</text>
</comment>
<feature type="domain" description="Transglycosylase SLT" evidence="3">
    <location>
        <begin position="84"/>
        <end position="153"/>
    </location>
</feature>
<dbReference type="EMBL" id="NHSD01000122">
    <property type="protein sequence ID" value="MBK5926377.1"/>
    <property type="molecule type" value="Genomic_DNA"/>
</dbReference>